<dbReference type="AlphaFoldDB" id="A0ABD7SRJ2"/>
<gene>
    <name evidence="1" type="ORF">FXF03_02225</name>
</gene>
<sequence length="65" mass="7498">MYITQAINNINRSLMETKGINLTYCVCDNEKFNTIVFAYRTRKITLDEATVQIVSTIIEHKGEQV</sequence>
<evidence type="ECO:0000313" key="2">
    <source>
        <dbReference type="Proteomes" id="UP000323819"/>
    </source>
</evidence>
<name>A0ABD7SRJ2_VIBCL</name>
<reference evidence="1 2" key="1">
    <citation type="submission" date="2019-06" db="EMBL/GenBank/DDBJ databases">
        <title>Vibrio cholerae phylogeny based on whole-genome sequencing reveals genetic diversity and population strucutre.</title>
        <authorList>
            <person name="Zhiqiu Y."/>
            <person name="Bin L."/>
            <person name="Lingyan J."/>
        </authorList>
    </citation>
    <scope>NUCLEOTIDE SEQUENCE [LARGE SCALE GENOMIC DNA]</scope>
    <source>
        <strain evidence="1 2">N2814</strain>
    </source>
</reference>
<evidence type="ECO:0000313" key="1">
    <source>
        <dbReference type="EMBL" id="TXX67418.1"/>
    </source>
</evidence>
<organism evidence="1 2">
    <name type="scientific">Vibrio cholerae</name>
    <dbReference type="NCBI Taxonomy" id="666"/>
    <lineage>
        <taxon>Bacteria</taxon>
        <taxon>Pseudomonadati</taxon>
        <taxon>Pseudomonadota</taxon>
        <taxon>Gammaproteobacteria</taxon>
        <taxon>Vibrionales</taxon>
        <taxon>Vibrionaceae</taxon>
        <taxon>Vibrio</taxon>
    </lineage>
</organism>
<comment type="caution">
    <text evidence="1">The sequence shown here is derived from an EMBL/GenBank/DDBJ whole genome shotgun (WGS) entry which is preliminary data.</text>
</comment>
<accession>A0ABD7SRJ2</accession>
<dbReference type="Proteomes" id="UP000323819">
    <property type="component" value="Unassembled WGS sequence"/>
</dbReference>
<dbReference type="EMBL" id="VSIJ01000005">
    <property type="protein sequence ID" value="TXX67418.1"/>
    <property type="molecule type" value="Genomic_DNA"/>
</dbReference>
<protein>
    <submittedName>
        <fullName evidence="1">Uncharacterized protein</fullName>
    </submittedName>
</protein>
<proteinExistence type="predicted"/>